<feature type="chain" id="PRO_5018257223" description="Peptidase A1 domain-containing protein" evidence="3">
    <location>
        <begin position="29"/>
        <end position="739"/>
    </location>
</feature>
<dbReference type="AlphaFoldDB" id="A0A3N4HN37"/>
<evidence type="ECO:0000313" key="5">
    <source>
        <dbReference type="EMBL" id="RPA74336.1"/>
    </source>
</evidence>
<name>A0A3N4HN37_ASCIM</name>
<feature type="compositionally biased region" description="Polar residues" evidence="1">
    <location>
        <begin position="659"/>
        <end position="671"/>
    </location>
</feature>
<evidence type="ECO:0000313" key="6">
    <source>
        <dbReference type="Proteomes" id="UP000275078"/>
    </source>
</evidence>
<accession>A0A3N4HN37</accession>
<dbReference type="InterPro" id="IPR021109">
    <property type="entry name" value="Peptidase_aspartic_dom_sf"/>
</dbReference>
<dbReference type="EMBL" id="ML119793">
    <property type="protein sequence ID" value="RPA74336.1"/>
    <property type="molecule type" value="Genomic_DNA"/>
</dbReference>
<feature type="compositionally biased region" description="Basic and acidic residues" evidence="1">
    <location>
        <begin position="524"/>
        <end position="533"/>
    </location>
</feature>
<evidence type="ECO:0000259" key="4">
    <source>
        <dbReference type="PROSITE" id="PS51767"/>
    </source>
</evidence>
<gene>
    <name evidence="5" type="ORF">BJ508DRAFT_418681</name>
</gene>
<feature type="compositionally biased region" description="Basic and acidic residues" evidence="1">
    <location>
        <begin position="596"/>
        <end position="610"/>
    </location>
</feature>
<dbReference type="PROSITE" id="PS51767">
    <property type="entry name" value="PEPTIDASE_A1"/>
    <property type="match status" value="1"/>
</dbReference>
<feature type="compositionally biased region" description="Basic and acidic residues" evidence="1">
    <location>
        <begin position="640"/>
        <end position="658"/>
    </location>
</feature>
<organism evidence="5 6">
    <name type="scientific">Ascobolus immersus RN42</name>
    <dbReference type="NCBI Taxonomy" id="1160509"/>
    <lineage>
        <taxon>Eukaryota</taxon>
        <taxon>Fungi</taxon>
        <taxon>Dikarya</taxon>
        <taxon>Ascomycota</taxon>
        <taxon>Pezizomycotina</taxon>
        <taxon>Pezizomycetes</taxon>
        <taxon>Pezizales</taxon>
        <taxon>Ascobolaceae</taxon>
        <taxon>Ascobolus</taxon>
    </lineage>
</organism>
<keyword evidence="3" id="KW-0732">Signal</keyword>
<dbReference type="Pfam" id="PF00026">
    <property type="entry name" value="Asp"/>
    <property type="match status" value="1"/>
</dbReference>
<dbReference type="STRING" id="1160509.A0A3N4HN37"/>
<keyword evidence="2" id="KW-0472">Membrane</keyword>
<feature type="domain" description="Peptidase A1" evidence="4">
    <location>
        <begin position="42"/>
        <end position="449"/>
    </location>
</feature>
<proteinExistence type="predicted"/>
<dbReference type="Gene3D" id="2.40.70.10">
    <property type="entry name" value="Acid Proteases"/>
    <property type="match status" value="1"/>
</dbReference>
<dbReference type="OrthoDB" id="5361565at2759"/>
<evidence type="ECO:0000256" key="1">
    <source>
        <dbReference type="SAM" id="MobiDB-lite"/>
    </source>
</evidence>
<protein>
    <recommendedName>
        <fullName evidence="4">Peptidase A1 domain-containing protein</fullName>
    </recommendedName>
</protein>
<keyword evidence="2" id="KW-0812">Transmembrane</keyword>
<evidence type="ECO:0000256" key="3">
    <source>
        <dbReference type="SAM" id="SignalP"/>
    </source>
</evidence>
<feature type="transmembrane region" description="Helical" evidence="2">
    <location>
        <begin position="492"/>
        <end position="517"/>
    </location>
</feature>
<sequence>MDLLSYRHTLSLQLVFFLLLQLPFSVYAQSCDDYEPIVLPLGTCSLSGGTDGIDNIGLLLETGRSSSDSEYAPKSNRQCVNLAFSFQNTILMAPSVCSVHNLENNNLGGWSEDTCRTIKGGFYAPENSSTYSTASLKDLANDAYYNANIDKEIQNPFQDTFAVQDISLSSFPMGLITSGKRHNTGFIGLGSNSTFLQTLKCGSKSKTGEMIEPRRIGCRCLGIDMGSSDVDRTRDGSVILGGYDKKAVTGQFTILPISDASAGVSSRDPTRSCPLKVRINRLDLILPGNGTADETVHQLSSPGFTMTACIEPYDTLFRFPNMIVESIKQKTGHTSNLQSRKDPDLITPEPGLLYDTLENPFLGHLRFEVVGMDGEPLPPVTIRNSSLAGPLSGFKDGRREVQGDLTEVKIFDTVTVVDPVLQDTAILGKVWLSQVYLAVNYDLGKFGLAAISDGAGNNPLPARLPEGLASCNNDGCDGPDSGSKGGLTRKQMVGIAVGVPIAVLVLCAVIAFVWWWIRLPKKPETDDTEEKATDAQITEYPKSTGSGISSEAPGFHMASTNGLAGRNSIDRVETNSLTLPVPAVSHTRSSVRSPHRPSDATSRNDEDHGHSHNSYRPSRHSSLSPTRLPPQRGSGRSPRLHADSFPHSNYEDSSRHESLFSSHQFTPSPSQDRYPESRDSYANRPYQREGSDEPRHRSPSIVSELSSVDGVVGDGRSDAGTTTPGYGNVRIALDRRGYP</sequence>
<dbReference type="Proteomes" id="UP000275078">
    <property type="component" value="Unassembled WGS sequence"/>
</dbReference>
<reference evidence="5 6" key="1">
    <citation type="journal article" date="2018" name="Nat. Ecol. Evol.">
        <title>Pezizomycetes genomes reveal the molecular basis of ectomycorrhizal truffle lifestyle.</title>
        <authorList>
            <person name="Murat C."/>
            <person name="Payen T."/>
            <person name="Noel B."/>
            <person name="Kuo A."/>
            <person name="Morin E."/>
            <person name="Chen J."/>
            <person name="Kohler A."/>
            <person name="Krizsan K."/>
            <person name="Balestrini R."/>
            <person name="Da Silva C."/>
            <person name="Montanini B."/>
            <person name="Hainaut M."/>
            <person name="Levati E."/>
            <person name="Barry K.W."/>
            <person name="Belfiori B."/>
            <person name="Cichocki N."/>
            <person name="Clum A."/>
            <person name="Dockter R.B."/>
            <person name="Fauchery L."/>
            <person name="Guy J."/>
            <person name="Iotti M."/>
            <person name="Le Tacon F."/>
            <person name="Lindquist E.A."/>
            <person name="Lipzen A."/>
            <person name="Malagnac F."/>
            <person name="Mello A."/>
            <person name="Molinier V."/>
            <person name="Miyauchi S."/>
            <person name="Poulain J."/>
            <person name="Riccioni C."/>
            <person name="Rubini A."/>
            <person name="Sitrit Y."/>
            <person name="Splivallo R."/>
            <person name="Traeger S."/>
            <person name="Wang M."/>
            <person name="Zifcakova L."/>
            <person name="Wipf D."/>
            <person name="Zambonelli A."/>
            <person name="Paolocci F."/>
            <person name="Nowrousian M."/>
            <person name="Ottonello S."/>
            <person name="Baldrian P."/>
            <person name="Spatafora J.W."/>
            <person name="Henrissat B."/>
            <person name="Nagy L.G."/>
            <person name="Aury J.M."/>
            <person name="Wincker P."/>
            <person name="Grigoriev I.V."/>
            <person name="Bonfante P."/>
            <person name="Martin F.M."/>
        </authorList>
    </citation>
    <scope>NUCLEOTIDE SEQUENCE [LARGE SCALE GENOMIC DNA]</scope>
    <source>
        <strain evidence="5 6">RN42</strain>
    </source>
</reference>
<feature type="region of interest" description="Disordered" evidence="1">
    <location>
        <begin position="576"/>
        <end position="739"/>
    </location>
</feature>
<dbReference type="InterPro" id="IPR033121">
    <property type="entry name" value="PEPTIDASE_A1"/>
</dbReference>
<dbReference type="SUPFAM" id="SSF50630">
    <property type="entry name" value="Acid proteases"/>
    <property type="match status" value="1"/>
</dbReference>
<keyword evidence="6" id="KW-1185">Reference proteome</keyword>
<feature type="compositionally biased region" description="Basic and acidic residues" evidence="1">
    <location>
        <begin position="673"/>
        <end position="696"/>
    </location>
</feature>
<dbReference type="PROSITE" id="PS50007">
    <property type="entry name" value="PIPLC_X_DOMAIN"/>
    <property type="match status" value="1"/>
</dbReference>
<feature type="signal peptide" evidence="3">
    <location>
        <begin position="1"/>
        <end position="28"/>
    </location>
</feature>
<feature type="region of interest" description="Disordered" evidence="1">
    <location>
        <begin position="524"/>
        <end position="562"/>
    </location>
</feature>
<keyword evidence="2" id="KW-1133">Transmembrane helix</keyword>
<evidence type="ECO:0000256" key="2">
    <source>
        <dbReference type="SAM" id="Phobius"/>
    </source>
</evidence>